<dbReference type="HOGENOM" id="CLU_1786588_0_0_1"/>
<evidence type="ECO:0000256" key="1">
    <source>
        <dbReference type="SAM" id="MobiDB-lite"/>
    </source>
</evidence>
<dbReference type="RefSeq" id="XP_014654568.1">
    <property type="nucleotide sequence ID" value="XM_014799082.1"/>
</dbReference>
<name>A0A081CKT5_PSEA2</name>
<accession>A0A081CKT5</accession>
<proteinExistence type="predicted"/>
<evidence type="ECO:0000313" key="3">
    <source>
        <dbReference type="Proteomes" id="UP000053758"/>
    </source>
</evidence>
<sequence length="145" mass="15312">MTPIFRLHSESSRFGVIGAGTSAMDFAAREGHAASQRSSGSDVLNPAPKARTKASPAAQRPTPQALSACFRNSCPRRCAELDPVFLSSHASPGHAKPRSLGGVVIRWLELESSSARLEGISADPSFGSSRRISLDRNVASRPASL</sequence>
<keyword evidence="3" id="KW-1185">Reference proteome</keyword>
<protein>
    <submittedName>
        <fullName evidence="2">Uncharacterized protein</fullName>
    </submittedName>
</protein>
<reference evidence="3" key="1">
    <citation type="journal article" date="2014" name="Genome Announc.">
        <title>Draft Genome Sequence of the Yeast Pseudozyma antarctica Type Strain JCM10317, a Producer of the Glycolipid Biosurfactants, Mannosylerythritol Lipids.</title>
        <authorList>
            <person name="Saika A."/>
            <person name="Koike H."/>
            <person name="Hori T."/>
            <person name="Fukuoka T."/>
            <person name="Sato S."/>
            <person name="Habe H."/>
            <person name="Kitamoto D."/>
            <person name="Morita T."/>
        </authorList>
    </citation>
    <scope>NUCLEOTIDE SEQUENCE [LARGE SCALE GENOMIC DNA]</scope>
    <source>
        <strain evidence="3">JCM 10317</strain>
    </source>
</reference>
<dbReference type="EMBL" id="DF830084">
    <property type="protein sequence ID" value="GAK67281.1"/>
    <property type="molecule type" value="Genomic_DNA"/>
</dbReference>
<dbReference type="AlphaFoldDB" id="A0A081CKT5"/>
<feature type="region of interest" description="Disordered" evidence="1">
    <location>
        <begin position="119"/>
        <end position="145"/>
    </location>
</feature>
<evidence type="ECO:0000313" key="2">
    <source>
        <dbReference type="EMBL" id="GAK67281.1"/>
    </source>
</evidence>
<dbReference type="GeneID" id="26306270"/>
<gene>
    <name evidence="2" type="ORF">PAN0_017c5508</name>
</gene>
<dbReference type="Proteomes" id="UP000053758">
    <property type="component" value="Unassembled WGS sequence"/>
</dbReference>
<organism evidence="2 3">
    <name type="scientific">Pseudozyma antarctica</name>
    <name type="common">Yeast</name>
    <name type="synonym">Candida antarctica</name>
    <dbReference type="NCBI Taxonomy" id="84753"/>
    <lineage>
        <taxon>Eukaryota</taxon>
        <taxon>Fungi</taxon>
        <taxon>Dikarya</taxon>
        <taxon>Basidiomycota</taxon>
        <taxon>Ustilaginomycotina</taxon>
        <taxon>Ustilaginomycetes</taxon>
        <taxon>Ustilaginales</taxon>
        <taxon>Ustilaginaceae</taxon>
        <taxon>Moesziomyces</taxon>
    </lineage>
</organism>
<feature type="region of interest" description="Disordered" evidence="1">
    <location>
        <begin position="28"/>
        <end position="64"/>
    </location>
</feature>